<keyword evidence="5" id="KW-0418">Kinase</keyword>
<evidence type="ECO:0000256" key="3">
    <source>
        <dbReference type="PROSITE-ProRule" id="PRU10141"/>
    </source>
</evidence>
<dbReference type="InterPro" id="IPR017441">
    <property type="entry name" value="Protein_kinase_ATP_BS"/>
</dbReference>
<evidence type="ECO:0000256" key="1">
    <source>
        <dbReference type="ARBA" id="ARBA00022741"/>
    </source>
</evidence>
<dbReference type="InterPro" id="IPR051681">
    <property type="entry name" value="Ser/Thr_Kinases-Pseudokinases"/>
</dbReference>
<gene>
    <name evidence="5" type="ORF">FA15DRAFT_695697</name>
</gene>
<dbReference type="EMBL" id="ML210239">
    <property type="protein sequence ID" value="TFK22514.1"/>
    <property type="molecule type" value="Genomic_DNA"/>
</dbReference>
<dbReference type="GO" id="GO:0097527">
    <property type="term" value="P:necroptotic signaling pathway"/>
    <property type="evidence" value="ECO:0007669"/>
    <property type="project" value="TreeGrafter"/>
</dbReference>
<feature type="binding site" evidence="3">
    <location>
        <position position="56"/>
    </location>
    <ligand>
        <name>ATP</name>
        <dbReference type="ChEBI" id="CHEBI:30616"/>
    </ligand>
</feature>
<proteinExistence type="predicted"/>
<evidence type="ECO:0000313" key="5">
    <source>
        <dbReference type="EMBL" id="TFK22514.1"/>
    </source>
</evidence>
<dbReference type="PANTHER" id="PTHR44329:SF298">
    <property type="entry name" value="MIXED LINEAGE KINASE DOMAIN-LIKE PROTEIN"/>
    <property type="match status" value="1"/>
</dbReference>
<dbReference type="PROSITE" id="PS00107">
    <property type="entry name" value="PROTEIN_KINASE_ATP"/>
    <property type="match status" value="1"/>
</dbReference>
<dbReference type="InterPro" id="IPR000719">
    <property type="entry name" value="Prot_kinase_dom"/>
</dbReference>
<dbReference type="Proteomes" id="UP000307440">
    <property type="component" value="Unassembled WGS sequence"/>
</dbReference>
<name>A0A5C3KQ24_COPMA</name>
<dbReference type="OrthoDB" id="4062651at2759"/>
<reference evidence="5 6" key="1">
    <citation type="journal article" date="2019" name="Nat. Ecol. Evol.">
        <title>Megaphylogeny resolves global patterns of mushroom evolution.</title>
        <authorList>
            <person name="Varga T."/>
            <person name="Krizsan K."/>
            <person name="Foldi C."/>
            <person name="Dima B."/>
            <person name="Sanchez-Garcia M."/>
            <person name="Sanchez-Ramirez S."/>
            <person name="Szollosi G.J."/>
            <person name="Szarkandi J.G."/>
            <person name="Papp V."/>
            <person name="Albert L."/>
            <person name="Andreopoulos W."/>
            <person name="Angelini C."/>
            <person name="Antonin V."/>
            <person name="Barry K.W."/>
            <person name="Bougher N.L."/>
            <person name="Buchanan P."/>
            <person name="Buyck B."/>
            <person name="Bense V."/>
            <person name="Catcheside P."/>
            <person name="Chovatia M."/>
            <person name="Cooper J."/>
            <person name="Damon W."/>
            <person name="Desjardin D."/>
            <person name="Finy P."/>
            <person name="Geml J."/>
            <person name="Haridas S."/>
            <person name="Hughes K."/>
            <person name="Justo A."/>
            <person name="Karasinski D."/>
            <person name="Kautmanova I."/>
            <person name="Kiss B."/>
            <person name="Kocsube S."/>
            <person name="Kotiranta H."/>
            <person name="LaButti K.M."/>
            <person name="Lechner B.E."/>
            <person name="Liimatainen K."/>
            <person name="Lipzen A."/>
            <person name="Lukacs Z."/>
            <person name="Mihaltcheva S."/>
            <person name="Morgado L.N."/>
            <person name="Niskanen T."/>
            <person name="Noordeloos M.E."/>
            <person name="Ohm R.A."/>
            <person name="Ortiz-Santana B."/>
            <person name="Ovrebo C."/>
            <person name="Racz N."/>
            <person name="Riley R."/>
            <person name="Savchenko A."/>
            <person name="Shiryaev A."/>
            <person name="Soop K."/>
            <person name="Spirin V."/>
            <person name="Szebenyi C."/>
            <person name="Tomsovsky M."/>
            <person name="Tulloss R.E."/>
            <person name="Uehling J."/>
            <person name="Grigoriev I.V."/>
            <person name="Vagvolgyi C."/>
            <person name="Papp T."/>
            <person name="Martin F.M."/>
            <person name="Miettinen O."/>
            <person name="Hibbett D.S."/>
            <person name="Nagy L.G."/>
        </authorList>
    </citation>
    <scope>NUCLEOTIDE SEQUENCE [LARGE SCALE GENOMIC DNA]</scope>
    <source>
        <strain evidence="5 6">CBS 121175</strain>
    </source>
</reference>
<keyword evidence="1 3" id="KW-0547">Nucleotide-binding</keyword>
<keyword evidence="2 3" id="KW-0067">ATP-binding</keyword>
<keyword evidence="6" id="KW-1185">Reference proteome</keyword>
<organism evidence="5 6">
    <name type="scientific">Coprinopsis marcescibilis</name>
    <name type="common">Agaric fungus</name>
    <name type="synonym">Psathyrella marcescibilis</name>
    <dbReference type="NCBI Taxonomy" id="230819"/>
    <lineage>
        <taxon>Eukaryota</taxon>
        <taxon>Fungi</taxon>
        <taxon>Dikarya</taxon>
        <taxon>Basidiomycota</taxon>
        <taxon>Agaricomycotina</taxon>
        <taxon>Agaricomycetes</taxon>
        <taxon>Agaricomycetidae</taxon>
        <taxon>Agaricales</taxon>
        <taxon>Agaricineae</taxon>
        <taxon>Psathyrellaceae</taxon>
        <taxon>Coprinopsis</taxon>
    </lineage>
</organism>
<evidence type="ECO:0000256" key="2">
    <source>
        <dbReference type="ARBA" id="ARBA00022840"/>
    </source>
</evidence>
<dbReference type="STRING" id="230819.A0A5C3KQ24"/>
<dbReference type="GO" id="GO:0005524">
    <property type="term" value="F:ATP binding"/>
    <property type="evidence" value="ECO:0007669"/>
    <property type="project" value="UniProtKB-UniRule"/>
</dbReference>
<dbReference type="AlphaFoldDB" id="A0A5C3KQ24"/>
<protein>
    <submittedName>
        <fullName evidence="5">Kinase-like protein</fullName>
    </submittedName>
</protein>
<feature type="domain" description="Protein kinase" evidence="4">
    <location>
        <begin position="24"/>
        <end position="303"/>
    </location>
</feature>
<sequence length="303" mass="33576">MNASHGGIIVDEALLPIPSAPRVERSRCSIGHGSFSDAYKAVLIHIGRPKIQAVVKLPRIENHGRESDIRAGCKATLHEARILKALNHQNIVRIYGIVADDDISVPGLVMEYVPQNLNEYAASHMDSIPALLGQMFEAVSHIHSCDIVHGDLNPGNVRVRASGVVALVDFGLSRVSSGESNHKTISNLNPRFAAPEILMNADEHFWPTKESDIYTLSMTVLQIMSRTPGMADGKCDPESLPFKNWRRPGQLTEYVIQGGRPDLSLYENVWHNEPVKKILKWCWNADPLFRPSIQQIIAAWSAT</sequence>
<dbReference type="SUPFAM" id="SSF56112">
    <property type="entry name" value="Protein kinase-like (PK-like)"/>
    <property type="match status" value="1"/>
</dbReference>
<dbReference type="PROSITE" id="PS50011">
    <property type="entry name" value="PROTEIN_KINASE_DOM"/>
    <property type="match status" value="1"/>
</dbReference>
<dbReference type="InterPro" id="IPR011009">
    <property type="entry name" value="Kinase-like_dom_sf"/>
</dbReference>
<evidence type="ECO:0000259" key="4">
    <source>
        <dbReference type="PROSITE" id="PS50011"/>
    </source>
</evidence>
<dbReference type="GO" id="GO:0004672">
    <property type="term" value="F:protein kinase activity"/>
    <property type="evidence" value="ECO:0007669"/>
    <property type="project" value="InterPro"/>
</dbReference>
<keyword evidence="5" id="KW-0808">Transferase</keyword>
<evidence type="ECO:0000313" key="6">
    <source>
        <dbReference type="Proteomes" id="UP000307440"/>
    </source>
</evidence>
<dbReference type="Gene3D" id="1.10.510.10">
    <property type="entry name" value="Transferase(Phosphotransferase) domain 1"/>
    <property type="match status" value="1"/>
</dbReference>
<dbReference type="PANTHER" id="PTHR44329">
    <property type="entry name" value="SERINE/THREONINE-PROTEIN KINASE TNNI3K-RELATED"/>
    <property type="match status" value="1"/>
</dbReference>
<accession>A0A5C3KQ24</accession>
<dbReference type="Pfam" id="PF00069">
    <property type="entry name" value="Pkinase"/>
    <property type="match status" value="1"/>
</dbReference>